<dbReference type="GO" id="GO:0016779">
    <property type="term" value="F:nucleotidyltransferase activity"/>
    <property type="evidence" value="ECO:0007669"/>
    <property type="project" value="UniProtKB-KW"/>
</dbReference>
<dbReference type="AlphaFoldDB" id="A0A6C0D7P0"/>
<dbReference type="PANTHER" id="PTHR43584">
    <property type="entry name" value="NUCLEOTIDYL TRANSFERASE"/>
    <property type="match status" value="1"/>
</dbReference>
<evidence type="ECO:0000256" key="1">
    <source>
        <dbReference type="ARBA" id="ARBA00022679"/>
    </source>
</evidence>
<dbReference type="EMBL" id="MN739541">
    <property type="protein sequence ID" value="QHT12154.1"/>
    <property type="molecule type" value="Genomic_DNA"/>
</dbReference>
<feature type="domain" description="Nucleotidyl transferase" evidence="3">
    <location>
        <begin position="4"/>
        <end position="186"/>
    </location>
</feature>
<evidence type="ECO:0000313" key="4">
    <source>
        <dbReference type="EMBL" id="QHT12154.1"/>
    </source>
</evidence>
<reference evidence="4" key="1">
    <citation type="journal article" date="2020" name="Nature">
        <title>Giant virus diversity and host interactions through global metagenomics.</title>
        <authorList>
            <person name="Schulz F."/>
            <person name="Roux S."/>
            <person name="Paez-Espino D."/>
            <person name="Jungbluth S."/>
            <person name="Walsh D.A."/>
            <person name="Denef V.J."/>
            <person name="McMahon K.D."/>
            <person name="Konstantinidis K.T."/>
            <person name="Eloe-Fadrosh E.A."/>
            <person name="Kyrpides N.C."/>
            <person name="Woyke T."/>
        </authorList>
    </citation>
    <scope>NUCLEOTIDE SEQUENCE</scope>
    <source>
        <strain evidence="4">GVMAG-M-3300023174-129</strain>
    </source>
</reference>
<dbReference type="InterPro" id="IPR005835">
    <property type="entry name" value="NTP_transferase_dom"/>
</dbReference>
<keyword evidence="2" id="KW-0548">Nucleotidyltransferase</keyword>
<dbReference type="Gene3D" id="3.90.550.10">
    <property type="entry name" value="Spore Coat Polysaccharide Biosynthesis Protein SpsA, Chain A"/>
    <property type="match status" value="2"/>
</dbReference>
<dbReference type="PANTHER" id="PTHR43584:SF8">
    <property type="entry name" value="N-ACETYLMURAMATE ALPHA-1-PHOSPHATE URIDYLYLTRANSFERASE"/>
    <property type="match status" value="1"/>
</dbReference>
<evidence type="ECO:0000256" key="2">
    <source>
        <dbReference type="ARBA" id="ARBA00022695"/>
    </source>
</evidence>
<dbReference type="InterPro" id="IPR050065">
    <property type="entry name" value="GlmU-like"/>
</dbReference>
<keyword evidence="1" id="KW-0808">Transferase</keyword>
<sequence length="512" mass="59712">MKIIIPMSGIGKRFLDAGYNNPKPLINVDGIPMIYHVIDLFSNETNFHFICNEIHTHMQEILLKKVPSATITSVPNKGRKGPVHAVSYIFDSIDDNEEVIVSYCDYGTVWDYRKFLEEMRTNNCDGGIASYIGFHPHMLGSDNYAFMKHENLWVTDIQEKQSFTNNKMEEYASNGTYYFGSGKILKHYFQKLMDLDMNLKGEYYVSLVYKLMIQDSLKVRIFEIEKMLQWGTPRDLEEYKQWSEYFKNKKENPLQFRGIEDIDLILPMAGAGSRFKMVGYDLPKPLLLVGHEPMVVKAVGCLPPCKENTFICLEEHLNKYKIIEPLLKEKFNAHIIKLHNITQGQACTCEFALANIRNDRPILISACDNGAYYDVEKFYTMIDDPCIDVIVWSFTNNPTSQLYPHMYAWLDVDSSGNILDVSIKKKFENKDTSHCIIGTMYFRKASIYREGLQEIYSKNLRTNNEYYVDNLLVPLIQKGYKVKVFEVKNYLCWGTPNDYKTYNYWDEYFNRV</sequence>
<dbReference type="Pfam" id="PF00483">
    <property type="entry name" value="NTP_transferase"/>
    <property type="match status" value="1"/>
</dbReference>
<organism evidence="4">
    <name type="scientific">viral metagenome</name>
    <dbReference type="NCBI Taxonomy" id="1070528"/>
    <lineage>
        <taxon>unclassified sequences</taxon>
        <taxon>metagenomes</taxon>
        <taxon>organismal metagenomes</taxon>
    </lineage>
</organism>
<name>A0A6C0D7P0_9ZZZZ</name>
<protein>
    <recommendedName>
        <fullName evidence="3">Nucleotidyl transferase domain-containing protein</fullName>
    </recommendedName>
</protein>
<proteinExistence type="predicted"/>
<evidence type="ECO:0000259" key="3">
    <source>
        <dbReference type="Pfam" id="PF00483"/>
    </source>
</evidence>
<dbReference type="InterPro" id="IPR029044">
    <property type="entry name" value="Nucleotide-diphossugar_trans"/>
</dbReference>
<dbReference type="SUPFAM" id="SSF53448">
    <property type="entry name" value="Nucleotide-diphospho-sugar transferases"/>
    <property type="match status" value="2"/>
</dbReference>
<accession>A0A6C0D7P0</accession>